<organism evidence="11">
    <name type="scientific">Attheya septentrionalis</name>
    <dbReference type="NCBI Taxonomy" id="420275"/>
    <lineage>
        <taxon>Eukaryota</taxon>
        <taxon>Sar</taxon>
        <taxon>Stramenopiles</taxon>
        <taxon>Ochrophyta</taxon>
        <taxon>Bacillariophyta</taxon>
        <taxon>Coscinodiscophyceae</taxon>
        <taxon>Chaetocerotophycidae</taxon>
        <taxon>Chaetocerotales</taxon>
        <taxon>Attheyaceae</taxon>
        <taxon>Attheya</taxon>
    </lineage>
</organism>
<dbReference type="PROSITE" id="PS51706">
    <property type="entry name" value="G_ENGB"/>
    <property type="match status" value="1"/>
</dbReference>
<dbReference type="GO" id="GO:0046872">
    <property type="term" value="F:metal ion binding"/>
    <property type="evidence" value="ECO:0007669"/>
    <property type="project" value="UniProtKB-KW"/>
</dbReference>
<dbReference type="AlphaFoldDB" id="A0A7S2XQU2"/>
<comment type="similarity">
    <text evidence="2">Belongs to the TRAFAC class TrmE-Era-EngA-EngB-Septin-like GTPase superfamily. EngB GTPase family.</text>
</comment>
<comment type="cofactor">
    <cofactor evidence="1">
        <name>Mg(2+)</name>
        <dbReference type="ChEBI" id="CHEBI:18420"/>
    </cofactor>
</comment>
<evidence type="ECO:0000256" key="7">
    <source>
        <dbReference type="ARBA" id="ARBA00023134"/>
    </source>
</evidence>
<dbReference type="EMBL" id="HBHQ01022584">
    <property type="protein sequence ID" value="CAD9823449.1"/>
    <property type="molecule type" value="Transcribed_RNA"/>
</dbReference>
<dbReference type="PANTHER" id="PTHR11649">
    <property type="entry name" value="MSS1/TRME-RELATED GTP-BINDING PROTEIN"/>
    <property type="match status" value="1"/>
</dbReference>
<keyword evidence="9" id="KW-0131">Cell cycle</keyword>
<accession>A0A7S2XQU2</accession>
<dbReference type="PANTHER" id="PTHR11649:SF13">
    <property type="entry name" value="ENGB-TYPE G DOMAIN-CONTAINING PROTEIN"/>
    <property type="match status" value="1"/>
</dbReference>
<dbReference type="SUPFAM" id="SSF52540">
    <property type="entry name" value="P-loop containing nucleoside triphosphate hydrolases"/>
    <property type="match status" value="1"/>
</dbReference>
<evidence type="ECO:0000256" key="4">
    <source>
        <dbReference type="ARBA" id="ARBA00022723"/>
    </source>
</evidence>
<sequence length="289" mass="32400">MPWTRIIQGAAKCEARRRDGKIEPCLLDVEMPCNLVYSVLNAMTTFPSDNSDRTYEALSNALVRRTLFVTGAVDMTGCPEADRGEAVFIGRSNVGKSSLVNMVTNRKSLAYTSKRPGKTQQFNFFTVNDKPDREKEFKYGDFVPGEKDPDSFYIVDLPGVGFAKVPQKIKQEWADFMSEYISKRKTIRVIFHLVDARHGPIDEDMRIMQTIGQNSIKNTKYVVVLTKADKNTKGASSTSGGRVSSDVMDKLREAMKANKVANAPVLLTSAQTKLGRDEMWRYMRLAAEA</sequence>
<dbReference type="InterPro" id="IPR006073">
    <property type="entry name" value="GTP-bd"/>
</dbReference>
<dbReference type="GO" id="GO:0051301">
    <property type="term" value="P:cell division"/>
    <property type="evidence" value="ECO:0007669"/>
    <property type="project" value="UniProtKB-KW"/>
</dbReference>
<keyword evidence="6" id="KW-0460">Magnesium</keyword>
<keyword evidence="5" id="KW-0547">Nucleotide-binding</keyword>
<dbReference type="HAMAP" id="MF_00321">
    <property type="entry name" value="GTPase_EngB"/>
    <property type="match status" value="1"/>
</dbReference>
<proteinExistence type="inferred from homology"/>
<evidence type="ECO:0000256" key="1">
    <source>
        <dbReference type="ARBA" id="ARBA00001946"/>
    </source>
</evidence>
<keyword evidence="3" id="KW-0132">Cell division</keyword>
<keyword evidence="8" id="KW-0717">Septation</keyword>
<evidence type="ECO:0000256" key="9">
    <source>
        <dbReference type="ARBA" id="ARBA00023306"/>
    </source>
</evidence>
<evidence type="ECO:0000256" key="6">
    <source>
        <dbReference type="ARBA" id="ARBA00022842"/>
    </source>
</evidence>
<feature type="domain" description="EngB-type G" evidence="10">
    <location>
        <begin position="82"/>
        <end position="289"/>
    </location>
</feature>
<keyword evidence="7" id="KW-0342">GTP-binding</keyword>
<keyword evidence="4" id="KW-0479">Metal-binding</keyword>
<protein>
    <recommendedName>
        <fullName evidence="10">EngB-type G domain-containing protein</fullName>
    </recommendedName>
</protein>
<dbReference type="Gene3D" id="3.40.50.300">
    <property type="entry name" value="P-loop containing nucleotide triphosphate hydrolases"/>
    <property type="match status" value="1"/>
</dbReference>
<evidence type="ECO:0000256" key="2">
    <source>
        <dbReference type="ARBA" id="ARBA00009638"/>
    </source>
</evidence>
<dbReference type="Pfam" id="PF01926">
    <property type="entry name" value="MMR_HSR1"/>
    <property type="match status" value="1"/>
</dbReference>
<dbReference type="InterPro" id="IPR030393">
    <property type="entry name" value="G_ENGB_dom"/>
</dbReference>
<dbReference type="InterPro" id="IPR019987">
    <property type="entry name" value="GTP-bd_ribosome_bio_YsxC"/>
</dbReference>
<evidence type="ECO:0000256" key="3">
    <source>
        <dbReference type="ARBA" id="ARBA00022618"/>
    </source>
</evidence>
<dbReference type="GO" id="GO:0005525">
    <property type="term" value="F:GTP binding"/>
    <property type="evidence" value="ECO:0007669"/>
    <property type="project" value="UniProtKB-KW"/>
</dbReference>
<gene>
    <name evidence="11" type="ORF">ASEP1449_LOCUS15283</name>
</gene>
<reference evidence="11" key="1">
    <citation type="submission" date="2021-01" db="EMBL/GenBank/DDBJ databases">
        <authorList>
            <person name="Corre E."/>
            <person name="Pelletier E."/>
            <person name="Niang G."/>
            <person name="Scheremetjew M."/>
            <person name="Finn R."/>
            <person name="Kale V."/>
            <person name="Holt S."/>
            <person name="Cochrane G."/>
            <person name="Meng A."/>
            <person name="Brown T."/>
            <person name="Cohen L."/>
        </authorList>
    </citation>
    <scope>NUCLEOTIDE SEQUENCE</scope>
    <source>
        <strain evidence="11">CCMP2084</strain>
    </source>
</reference>
<name>A0A7S2XQU2_9STRA</name>
<evidence type="ECO:0000256" key="8">
    <source>
        <dbReference type="ARBA" id="ARBA00023210"/>
    </source>
</evidence>
<dbReference type="CDD" id="cd01876">
    <property type="entry name" value="YihA_EngB"/>
    <property type="match status" value="1"/>
</dbReference>
<evidence type="ECO:0000313" key="11">
    <source>
        <dbReference type="EMBL" id="CAD9823449.1"/>
    </source>
</evidence>
<evidence type="ECO:0000259" key="10">
    <source>
        <dbReference type="PROSITE" id="PS51706"/>
    </source>
</evidence>
<dbReference type="InterPro" id="IPR027417">
    <property type="entry name" value="P-loop_NTPase"/>
</dbReference>
<evidence type="ECO:0000256" key="5">
    <source>
        <dbReference type="ARBA" id="ARBA00022741"/>
    </source>
</evidence>